<accession>A0A2T7P4P9</accession>
<keyword evidence="3" id="KW-1185">Reference proteome</keyword>
<dbReference type="EMBL" id="PZQS01000006">
    <property type="protein sequence ID" value="PVD28402.1"/>
    <property type="molecule type" value="Genomic_DNA"/>
</dbReference>
<dbReference type="AlphaFoldDB" id="A0A2T7P4P9"/>
<evidence type="ECO:0000256" key="1">
    <source>
        <dbReference type="SAM" id="SignalP"/>
    </source>
</evidence>
<feature type="chain" id="PRO_5015614166" description="EMI domain-containing protein" evidence="1">
    <location>
        <begin position="21"/>
        <end position="225"/>
    </location>
</feature>
<feature type="signal peptide" evidence="1">
    <location>
        <begin position="1"/>
        <end position="20"/>
    </location>
</feature>
<proteinExistence type="predicted"/>
<sequence>MNRIVAALLVAAAVTCCAHAFCYDAQVAKDQAFDDSFVCQDDFPYPADLIASDLQNADLETRYFLDTATSCFNETGYFTNSKQVPGEYAYQCVCPTPRKRVDRVYVNNEVCFVVHPEKQDIQYAKCGGHCSFDYGTQIATAQRGYYCVHQGFTSRQFLVWCPSTPVGTRRVARAAPRPASYKAYGRFQRLTKVLPTLCSCRGYFCENHVATFKLTINSERTLLTM</sequence>
<comment type="caution">
    <text evidence="2">The sequence shown here is derived from an EMBL/GenBank/DDBJ whole genome shotgun (WGS) entry which is preliminary data.</text>
</comment>
<dbReference type="OrthoDB" id="6112159at2759"/>
<dbReference type="Proteomes" id="UP000245119">
    <property type="component" value="Linkage Group LG6"/>
</dbReference>
<gene>
    <name evidence="2" type="ORF">C0Q70_10989</name>
</gene>
<name>A0A2T7P4P9_POMCA</name>
<reference evidence="2 3" key="1">
    <citation type="submission" date="2018-04" db="EMBL/GenBank/DDBJ databases">
        <title>The genome of golden apple snail Pomacea canaliculata provides insight into stress tolerance and invasive adaptation.</title>
        <authorList>
            <person name="Liu C."/>
            <person name="Liu B."/>
            <person name="Ren Y."/>
            <person name="Zhang Y."/>
            <person name="Wang H."/>
            <person name="Li S."/>
            <person name="Jiang F."/>
            <person name="Yin L."/>
            <person name="Zhang G."/>
            <person name="Qian W."/>
            <person name="Fan W."/>
        </authorList>
    </citation>
    <scope>NUCLEOTIDE SEQUENCE [LARGE SCALE GENOMIC DNA]</scope>
    <source>
        <strain evidence="2">SZHN2017</strain>
        <tissue evidence="2">Muscle</tissue>
    </source>
</reference>
<evidence type="ECO:0000313" key="2">
    <source>
        <dbReference type="EMBL" id="PVD28402.1"/>
    </source>
</evidence>
<dbReference type="OMA" id="CICNDGR"/>
<evidence type="ECO:0008006" key="4">
    <source>
        <dbReference type="Google" id="ProtNLM"/>
    </source>
</evidence>
<evidence type="ECO:0000313" key="3">
    <source>
        <dbReference type="Proteomes" id="UP000245119"/>
    </source>
</evidence>
<protein>
    <recommendedName>
        <fullName evidence="4">EMI domain-containing protein</fullName>
    </recommendedName>
</protein>
<keyword evidence="1" id="KW-0732">Signal</keyword>
<organism evidence="2 3">
    <name type="scientific">Pomacea canaliculata</name>
    <name type="common">Golden apple snail</name>
    <dbReference type="NCBI Taxonomy" id="400727"/>
    <lineage>
        <taxon>Eukaryota</taxon>
        <taxon>Metazoa</taxon>
        <taxon>Spiralia</taxon>
        <taxon>Lophotrochozoa</taxon>
        <taxon>Mollusca</taxon>
        <taxon>Gastropoda</taxon>
        <taxon>Caenogastropoda</taxon>
        <taxon>Architaenioglossa</taxon>
        <taxon>Ampullarioidea</taxon>
        <taxon>Ampullariidae</taxon>
        <taxon>Pomacea</taxon>
    </lineage>
</organism>